<evidence type="ECO:0000256" key="4">
    <source>
        <dbReference type="ARBA" id="ARBA00022801"/>
    </source>
</evidence>
<keyword evidence="10" id="KW-0413">Isomerase</keyword>
<dbReference type="AlphaFoldDB" id="A0A6M1T5T9"/>
<dbReference type="Pfam" id="PF13538">
    <property type="entry name" value="UvrD_C_2"/>
    <property type="match status" value="1"/>
</dbReference>
<evidence type="ECO:0000256" key="9">
    <source>
        <dbReference type="ARBA" id="ARBA00023204"/>
    </source>
</evidence>
<evidence type="ECO:0000256" key="7">
    <source>
        <dbReference type="ARBA" id="ARBA00022840"/>
    </source>
</evidence>
<dbReference type="PANTHER" id="PTHR43788">
    <property type="entry name" value="DNA2/NAM7 HELICASE FAMILY MEMBER"/>
    <property type="match status" value="1"/>
</dbReference>
<organism evidence="13 14">
    <name type="scientific">Fodinibius halophilus</name>
    <dbReference type="NCBI Taxonomy" id="1736908"/>
    <lineage>
        <taxon>Bacteria</taxon>
        <taxon>Pseudomonadati</taxon>
        <taxon>Balneolota</taxon>
        <taxon>Balneolia</taxon>
        <taxon>Balneolales</taxon>
        <taxon>Balneolaceae</taxon>
        <taxon>Fodinibius</taxon>
    </lineage>
</organism>
<dbReference type="GO" id="GO:0006310">
    <property type="term" value="P:DNA recombination"/>
    <property type="evidence" value="ECO:0007669"/>
    <property type="project" value="InterPro"/>
</dbReference>
<dbReference type="GO" id="GO:0017116">
    <property type="term" value="F:single-stranded DNA helicase activity"/>
    <property type="evidence" value="ECO:0007669"/>
    <property type="project" value="TreeGrafter"/>
</dbReference>
<reference evidence="13 14" key="1">
    <citation type="submission" date="2020-02" db="EMBL/GenBank/DDBJ databases">
        <title>Aliifodinibius halophilus 2W32, complete genome.</title>
        <authorList>
            <person name="Li Y."/>
            <person name="Wu S."/>
        </authorList>
    </citation>
    <scope>NUCLEOTIDE SEQUENCE [LARGE SCALE GENOMIC DNA]</scope>
    <source>
        <strain evidence="13 14">2W32</strain>
    </source>
</reference>
<protein>
    <submittedName>
        <fullName evidence="13">Exodeoxyribonuclease V subunit alpha</fullName>
        <ecNumber evidence="13">3.1.11.5</ecNumber>
    </submittedName>
</protein>
<dbReference type="Gene3D" id="1.10.10.1020">
    <property type="entry name" value="RecBCD complex, subunit RecD, N-terminal domain"/>
    <property type="match status" value="1"/>
</dbReference>
<sequence length="612" mass="67996">MNKIMQKLSVLRSEEVIRDIDLEICRFLRNQHPDIPGPVLLAACLVSYNYRQGNVCVELNRYAGQSLFVDGDTETEITAPDLGRWSQLLAGSPAIGSPGEFCPLILDGQNRLYLHKLWHYEDLLAQELIKRSSARAEDINQDILQDGLQRLFAHSTQQPDWQQVAAVSALHHKLAIISGGPGTGKTSTVVRILALLLEQQQGEGSPNIALAAPTGKAAARLKDAIAAAKDDLNVSEEIRAAVPDDAVTIHQLLGARRHTAAFKHNSDNPLPYDTIIVDEASMVDQALMSKLMEALLADCRLILLGDKDQLASVEAGSVLGDICNIEQNGFSSAFAQELSQLDLQIPERNQQQAPYPLTDNITLLTKSYRFDSDSGIGRLADSVNRGEAEQATQVLDDPSYNDTSLVTIPDHSTLEQVIGDEMRTYFKNIVNSSSPQEALTAFNRMRILAAHRRGPWGVRYLNQLVERILQQEHLIPKYRQWYPGKPVIINVNDYSLRLHNGDTGLCLPDEEGELKIYFRHEDTVRAIAPGRLPDHSTAYVLTVHKSQGSEFDKLMLVLPDSDSKVLSRELIYTAITRSRTAISILGDQSVLRAGIEKRLQRASGLQDRLWEK</sequence>
<proteinExistence type="inferred from homology"/>
<comment type="caution">
    <text evidence="13">The sequence shown here is derived from an EMBL/GenBank/DDBJ whole genome shotgun (WGS) entry which is preliminary data.</text>
</comment>
<evidence type="ECO:0000256" key="5">
    <source>
        <dbReference type="ARBA" id="ARBA00022806"/>
    </source>
</evidence>
<dbReference type="InterPro" id="IPR027417">
    <property type="entry name" value="P-loop_NTPase"/>
</dbReference>
<dbReference type="GO" id="GO:0003677">
    <property type="term" value="F:DNA binding"/>
    <property type="evidence" value="ECO:0007669"/>
    <property type="project" value="UniProtKB-KW"/>
</dbReference>
<dbReference type="InterPro" id="IPR041851">
    <property type="entry name" value="RecD_N_sf"/>
</dbReference>
<evidence type="ECO:0000259" key="12">
    <source>
        <dbReference type="Pfam" id="PF21185"/>
    </source>
</evidence>
<evidence type="ECO:0000256" key="3">
    <source>
        <dbReference type="ARBA" id="ARBA00022763"/>
    </source>
</evidence>
<dbReference type="InterPro" id="IPR006344">
    <property type="entry name" value="RecD"/>
</dbReference>
<evidence type="ECO:0000256" key="8">
    <source>
        <dbReference type="ARBA" id="ARBA00023125"/>
    </source>
</evidence>
<dbReference type="Proteomes" id="UP000479132">
    <property type="component" value="Unassembled WGS sequence"/>
</dbReference>
<dbReference type="NCBIfam" id="TIGR01447">
    <property type="entry name" value="recD"/>
    <property type="match status" value="1"/>
</dbReference>
<keyword evidence="6" id="KW-0269">Exonuclease</keyword>
<evidence type="ECO:0000256" key="1">
    <source>
        <dbReference type="ARBA" id="ARBA00022722"/>
    </source>
</evidence>
<feature type="domain" description="UvrD-like helicase C-terminal" evidence="11">
    <location>
        <begin position="538"/>
        <end position="581"/>
    </location>
</feature>
<dbReference type="GO" id="GO:0009338">
    <property type="term" value="C:exodeoxyribonuclease V complex"/>
    <property type="evidence" value="ECO:0007669"/>
    <property type="project" value="InterPro"/>
</dbReference>
<dbReference type="GO" id="GO:0005524">
    <property type="term" value="F:ATP binding"/>
    <property type="evidence" value="ECO:0007669"/>
    <property type="project" value="UniProtKB-KW"/>
</dbReference>
<dbReference type="CDD" id="cd18809">
    <property type="entry name" value="SF1_C_RecD"/>
    <property type="match status" value="1"/>
</dbReference>
<evidence type="ECO:0000256" key="2">
    <source>
        <dbReference type="ARBA" id="ARBA00022741"/>
    </source>
</evidence>
<dbReference type="GO" id="GO:0006302">
    <property type="term" value="P:double-strand break repair"/>
    <property type="evidence" value="ECO:0007669"/>
    <property type="project" value="InterPro"/>
</dbReference>
<dbReference type="GO" id="GO:0008854">
    <property type="term" value="F:exodeoxyribonuclease V activity"/>
    <property type="evidence" value="ECO:0007669"/>
    <property type="project" value="UniProtKB-EC"/>
</dbReference>
<dbReference type="InterPro" id="IPR050534">
    <property type="entry name" value="Coronavir_polyprotein_1ab"/>
</dbReference>
<keyword evidence="9" id="KW-0234">DNA repair</keyword>
<keyword evidence="14" id="KW-1185">Reference proteome</keyword>
<keyword evidence="5" id="KW-0347">Helicase</keyword>
<dbReference type="Gene3D" id="3.40.50.300">
    <property type="entry name" value="P-loop containing nucleotide triphosphate hydrolases"/>
    <property type="match status" value="3"/>
</dbReference>
<evidence type="ECO:0000256" key="10">
    <source>
        <dbReference type="ARBA" id="ARBA00023235"/>
    </source>
</evidence>
<keyword evidence="4 13" id="KW-0378">Hydrolase</keyword>
<feature type="domain" description="RecBCD enzyme subunit RecD N-terminal" evidence="12">
    <location>
        <begin position="14"/>
        <end position="113"/>
    </location>
</feature>
<evidence type="ECO:0000256" key="6">
    <source>
        <dbReference type="ARBA" id="ARBA00022839"/>
    </source>
</evidence>
<gene>
    <name evidence="13" type="primary">recD</name>
    <name evidence="13" type="ORF">G3569_06580</name>
</gene>
<keyword evidence="7" id="KW-0067">ATP-binding</keyword>
<dbReference type="Pfam" id="PF13245">
    <property type="entry name" value="AAA_19"/>
    <property type="match status" value="1"/>
</dbReference>
<accession>A0A6M1T5T9</accession>
<dbReference type="PANTHER" id="PTHR43788:SF6">
    <property type="entry name" value="DNA HELICASE B"/>
    <property type="match status" value="1"/>
</dbReference>
<keyword evidence="3" id="KW-0227">DNA damage</keyword>
<keyword evidence="2" id="KW-0547">Nucleotide-binding</keyword>
<name>A0A6M1T5T9_9BACT</name>
<dbReference type="HAMAP" id="MF_01487">
    <property type="entry name" value="RecD"/>
    <property type="match status" value="1"/>
</dbReference>
<dbReference type="SUPFAM" id="SSF52540">
    <property type="entry name" value="P-loop containing nucleoside triphosphate hydrolases"/>
    <property type="match status" value="2"/>
</dbReference>
<dbReference type="Pfam" id="PF21185">
    <property type="entry name" value="RecD_N"/>
    <property type="match status" value="1"/>
</dbReference>
<dbReference type="EC" id="3.1.11.5" evidence="13"/>
<evidence type="ECO:0000313" key="13">
    <source>
        <dbReference type="EMBL" id="NGP88013.1"/>
    </source>
</evidence>
<evidence type="ECO:0000313" key="14">
    <source>
        <dbReference type="Proteomes" id="UP000479132"/>
    </source>
</evidence>
<dbReference type="InterPro" id="IPR049550">
    <property type="entry name" value="RecD_N"/>
</dbReference>
<keyword evidence="8" id="KW-0238">DNA-binding</keyword>
<dbReference type="RefSeq" id="WP_165267306.1">
    <property type="nucleotide sequence ID" value="NZ_JAALLS010000006.1"/>
</dbReference>
<dbReference type="InterPro" id="IPR027785">
    <property type="entry name" value="UvrD-like_helicase_C"/>
</dbReference>
<dbReference type="CDD" id="cd17933">
    <property type="entry name" value="DEXSc_RecD-like"/>
    <property type="match status" value="1"/>
</dbReference>
<dbReference type="EMBL" id="JAALLS010000006">
    <property type="protein sequence ID" value="NGP88013.1"/>
    <property type="molecule type" value="Genomic_DNA"/>
</dbReference>
<keyword evidence="1" id="KW-0540">Nuclease</keyword>
<evidence type="ECO:0000259" key="11">
    <source>
        <dbReference type="Pfam" id="PF13538"/>
    </source>
</evidence>